<protein>
    <recommendedName>
        <fullName evidence="3">Acyltransferase</fullName>
    </recommendedName>
</protein>
<evidence type="ECO:0000313" key="2">
    <source>
        <dbReference type="Proteomes" id="UP000002408"/>
    </source>
</evidence>
<sequence length="280" mass="30566">MRGDSVKNWHRHCLLPDGTELQEHSIKTDRDIVVGEFCQIDYGLRGADVYVGESTKIREYVWANGDARIGNLCEIGSDVIAKQDAYIGEGVKIAGKLVVSGALDIGEKVEIAQGFEATGEIAVRNPMPVLVFILIYLMTMLKIENERELDRILDNLFTDDDAKVEVPLMIPARSRLNMKVFSVPSSMKIGRKCRLHGNIRAGSIEVLEDTVIFGSLRSRGTVSVAGGVTVHGNVESNGKVFVKKGAHILGDVIAKEIFLSEDAKIDGIIEAPHGMHIGGE</sequence>
<keyword evidence="2" id="KW-1185">Reference proteome</keyword>
<proteinExistence type="predicted"/>
<dbReference type="HOGENOM" id="CLU_040510_1_0_2"/>
<dbReference type="InterPro" id="IPR011004">
    <property type="entry name" value="Trimer_LpxA-like_sf"/>
</dbReference>
<gene>
    <name evidence="1" type="ordered locus">Mboo_2239</name>
</gene>
<dbReference type="OrthoDB" id="105377at2157"/>
<dbReference type="GeneID" id="5410367"/>
<name>A7IAJ2_METB6</name>
<accession>A7IAJ2</accession>
<dbReference type="EMBL" id="CP000780">
    <property type="protein sequence ID" value="ABS56753.1"/>
    <property type="molecule type" value="Genomic_DNA"/>
</dbReference>
<dbReference type="Proteomes" id="UP000002408">
    <property type="component" value="Chromosome"/>
</dbReference>
<organism evidence="1 2">
    <name type="scientific">Methanoregula boonei (strain DSM 21154 / JCM 14090 / 6A8)</name>
    <dbReference type="NCBI Taxonomy" id="456442"/>
    <lineage>
        <taxon>Archaea</taxon>
        <taxon>Methanobacteriati</taxon>
        <taxon>Methanobacteriota</taxon>
        <taxon>Stenosarchaea group</taxon>
        <taxon>Methanomicrobia</taxon>
        <taxon>Methanomicrobiales</taxon>
        <taxon>Methanoregulaceae</taxon>
        <taxon>Methanoregula</taxon>
    </lineage>
</organism>
<evidence type="ECO:0008006" key="3">
    <source>
        <dbReference type="Google" id="ProtNLM"/>
    </source>
</evidence>
<dbReference type="SUPFAM" id="SSF51161">
    <property type="entry name" value="Trimeric LpxA-like enzymes"/>
    <property type="match status" value="1"/>
</dbReference>
<dbReference type="AlphaFoldDB" id="A7IAJ2"/>
<dbReference type="RefSeq" id="WP_012107813.1">
    <property type="nucleotide sequence ID" value="NC_009712.1"/>
</dbReference>
<dbReference type="KEGG" id="mbn:Mboo_2239"/>
<reference evidence="2" key="1">
    <citation type="journal article" date="2015" name="Microbiology">
        <title>Genome of Methanoregula boonei 6A8 reveals adaptations to oligotrophic peatland environments.</title>
        <authorList>
            <person name="Braeuer S."/>
            <person name="Cadillo-Quiroz H."/>
            <person name="Kyrpides N."/>
            <person name="Woyke T."/>
            <person name="Goodwin L."/>
            <person name="Detter C."/>
            <person name="Podell S."/>
            <person name="Yavitt J.B."/>
            <person name="Zinder S.H."/>
        </authorList>
    </citation>
    <scope>NUCLEOTIDE SEQUENCE [LARGE SCALE GENOMIC DNA]</scope>
    <source>
        <strain evidence="2">DSM 21154 / JCM 14090 / 6A8</strain>
    </source>
</reference>
<dbReference type="eggNOG" id="arCOG02471">
    <property type="taxonomic scope" value="Archaea"/>
</dbReference>
<dbReference type="Gene3D" id="2.160.10.10">
    <property type="entry name" value="Hexapeptide repeat proteins"/>
    <property type="match status" value="1"/>
</dbReference>
<evidence type="ECO:0000313" key="1">
    <source>
        <dbReference type="EMBL" id="ABS56753.1"/>
    </source>
</evidence>
<dbReference type="STRING" id="456442.Mboo_2239"/>